<dbReference type="InterPro" id="IPR003018">
    <property type="entry name" value="GAF"/>
</dbReference>
<name>A0A0K1QDN2_9BACT</name>
<comment type="catalytic activity">
    <reaction evidence="2">
        <text>2 GTP = 3',3'-c-di-GMP + 2 diphosphate</text>
        <dbReference type="Rhea" id="RHEA:24898"/>
        <dbReference type="ChEBI" id="CHEBI:33019"/>
        <dbReference type="ChEBI" id="CHEBI:37565"/>
        <dbReference type="ChEBI" id="CHEBI:58805"/>
        <dbReference type="EC" id="2.7.7.65"/>
    </reaction>
</comment>
<dbReference type="SUPFAM" id="SSF55073">
    <property type="entry name" value="Nucleotide cyclase"/>
    <property type="match status" value="1"/>
</dbReference>
<keyword evidence="6" id="KW-1185">Reference proteome</keyword>
<proteinExistence type="predicted"/>
<evidence type="ECO:0000256" key="2">
    <source>
        <dbReference type="ARBA" id="ARBA00034247"/>
    </source>
</evidence>
<dbReference type="SUPFAM" id="SSF55781">
    <property type="entry name" value="GAF domain-like"/>
    <property type="match status" value="2"/>
</dbReference>
<dbReference type="InterPro" id="IPR043128">
    <property type="entry name" value="Rev_trsase/Diguanyl_cyclase"/>
</dbReference>
<dbReference type="PROSITE" id="PS50887">
    <property type="entry name" value="GGDEF"/>
    <property type="match status" value="1"/>
</dbReference>
<feature type="transmembrane region" description="Helical" evidence="3">
    <location>
        <begin position="104"/>
        <end position="127"/>
    </location>
</feature>
<dbReference type="InterPro" id="IPR000160">
    <property type="entry name" value="GGDEF_dom"/>
</dbReference>
<dbReference type="FunFam" id="3.30.70.270:FF:000001">
    <property type="entry name" value="Diguanylate cyclase domain protein"/>
    <property type="match status" value="1"/>
</dbReference>
<dbReference type="CDD" id="cd01949">
    <property type="entry name" value="GGDEF"/>
    <property type="match status" value="1"/>
</dbReference>
<dbReference type="Gene3D" id="3.30.70.270">
    <property type="match status" value="1"/>
</dbReference>
<dbReference type="Proteomes" id="UP000064967">
    <property type="component" value="Chromosome"/>
</dbReference>
<dbReference type="InterPro" id="IPR050469">
    <property type="entry name" value="Diguanylate_Cyclase"/>
</dbReference>
<dbReference type="Pfam" id="PF13185">
    <property type="entry name" value="GAF_2"/>
    <property type="match status" value="1"/>
</dbReference>
<dbReference type="InterPro" id="IPR029787">
    <property type="entry name" value="Nucleotide_cyclase"/>
</dbReference>
<dbReference type="Gene3D" id="3.30.450.40">
    <property type="match status" value="2"/>
</dbReference>
<protein>
    <recommendedName>
        <fullName evidence="1">diguanylate cyclase</fullName>
        <ecNumber evidence="1">2.7.7.65</ecNumber>
    </recommendedName>
</protein>
<dbReference type="Pfam" id="PF00990">
    <property type="entry name" value="GGDEF"/>
    <property type="match status" value="1"/>
</dbReference>
<reference evidence="5 6" key="1">
    <citation type="submission" date="2015-08" db="EMBL/GenBank/DDBJ databases">
        <authorList>
            <person name="Babu N.S."/>
            <person name="Beckwith C.J."/>
            <person name="Beseler K.G."/>
            <person name="Brison A."/>
            <person name="Carone J.V."/>
            <person name="Caskin T.P."/>
            <person name="Diamond M."/>
            <person name="Durham M.E."/>
            <person name="Foxe J.M."/>
            <person name="Go M."/>
            <person name="Henderson B.A."/>
            <person name="Jones I.B."/>
            <person name="McGettigan J.A."/>
            <person name="Micheletti S.J."/>
            <person name="Nasrallah M.E."/>
            <person name="Ortiz D."/>
            <person name="Piller C.R."/>
            <person name="Privatt S.R."/>
            <person name="Schneider S.L."/>
            <person name="Sharp S."/>
            <person name="Smith T.C."/>
            <person name="Stanton J.D."/>
            <person name="Ullery H.E."/>
            <person name="Wilson R.J."/>
            <person name="Serrano M.G."/>
            <person name="Buck G."/>
            <person name="Lee V."/>
            <person name="Wang Y."/>
            <person name="Carvalho R."/>
            <person name="Voegtly L."/>
            <person name="Shi R."/>
            <person name="Duckworth R."/>
            <person name="Johnson A."/>
            <person name="Loviza R."/>
            <person name="Walstead R."/>
            <person name="Shah Z."/>
            <person name="Kiflezghi M."/>
            <person name="Wade K."/>
            <person name="Ball S.L."/>
            <person name="Bradley K.W."/>
            <person name="Asai D.J."/>
            <person name="Bowman C.A."/>
            <person name="Russell D.A."/>
            <person name="Pope W.H."/>
            <person name="Jacobs-Sera D."/>
            <person name="Hendrix R.W."/>
            <person name="Hatfull G.F."/>
        </authorList>
    </citation>
    <scope>NUCLEOTIDE SEQUENCE [LARGE SCALE GENOMIC DNA]</scope>
    <source>
        <strain evidence="5 6">DSM 27648</strain>
    </source>
</reference>
<evidence type="ECO:0000256" key="3">
    <source>
        <dbReference type="SAM" id="Phobius"/>
    </source>
</evidence>
<evidence type="ECO:0000313" key="5">
    <source>
        <dbReference type="EMBL" id="AKV03828.1"/>
    </source>
</evidence>
<keyword evidence="3" id="KW-1133">Transmembrane helix</keyword>
<dbReference type="EC" id="2.7.7.65" evidence="1"/>
<dbReference type="SMART" id="SM00065">
    <property type="entry name" value="GAF"/>
    <property type="match status" value="2"/>
</dbReference>
<gene>
    <name evidence="5" type="ORF">AKJ09_10491</name>
</gene>
<dbReference type="RefSeq" id="WP_169928539.1">
    <property type="nucleotide sequence ID" value="NZ_CP012333.1"/>
</dbReference>
<evidence type="ECO:0000259" key="4">
    <source>
        <dbReference type="PROSITE" id="PS50887"/>
    </source>
</evidence>
<dbReference type="STRING" id="1391654.AKJ09_10491"/>
<dbReference type="GO" id="GO:0052621">
    <property type="term" value="F:diguanylate cyclase activity"/>
    <property type="evidence" value="ECO:0007669"/>
    <property type="project" value="UniProtKB-EC"/>
</dbReference>
<dbReference type="PANTHER" id="PTHR45138">
    <property type="entry name" value="REGULATORY COMPONENTS OF SENSORY TRANSDUCTION SYSTEM"/>
    <property type="match status" value="1"/>
</dbReference>
<evidence type="ECO:0000313" key="6">
    <source>
        <dbReference type="Proteomes" id="UP000064967"/>
    </source>
</evidence>
<keyword evidence="3" id="KW-0472">Membrane</keyword>
<evidence type="ECO:0000256" key="1">
    <source>
        <dbReference type="ARBA" id="ARBA00012528"/>
    </source>
</evidence>
<dbReference type="InterPro" id="IPR029016">
    <property type="entry name" value="GAF-like_dom_sf"/>
</dbReference>
<organism evidence="5 6">
    <name type="scientific">Labilithrix luteola</name>
    <dbReference type="NCBI Taxonomy" id="1391654"/>
    <lineage>
        <taxon>Bacteria</taxon>
        <taxon>Pseudomonadati</taxon>
        <taxon>Myxococcota</taxon>
        <taxon>Polyangia</taxon>
        <taxon>Polyangiales</taxon>
        <taxon>Labilitrichaceae</taxon>
        <taxon>Labilithrix</taxon>
    </lineage>
</organism>
<keyword evidence="3" id="KW-0812">Transmembrane</keyword>
<dbReference type="SMART" id="SM00267">
    <property type="entry name" value="GGDEF"/>
    <property type="match status" value="1"/>
</dbReference>
<dbReference type="AlphaFoldDB" id="A0A0K1QDN2"/>
<sequence length="710" mass="77304">MDGLVRATLLVRRIARAGFGIALTCGLATYVVLGGATAPLGPVPAIAAVLWGLLLTKRLRSKLRLTGDAPFLLDFELGALLAVGLDAALLRFDGTLSGRFSPATYVLVALVASFGRPLPGLAVVAWVVGLDAVIRYKTLGEPSLESLATQAGFACAFALLNLVLLRAEVARIRLTARSRVEEELKRLRDDARSYRLLGAGESRTEKEDAEERLARSSVEEIHQSVHYALELLRRCLDLHTAVLLWRTDSGTHLRISELSTASDDIHDAPFSIGDGVLAAVLAKKEAVLLENLRPSYKIPYYASACPVRALAAIPVIDDGIVRGVLALDRVDNRPFSPHEHELAAQAARYCLRAIQNERVFVQLERAKVEQGKLYRAAQALGAALSEKDVVEAGVRAAREIASFDLAAVTIWDETTKMHEVCAAKSENREIEDLVGQRFKHNTGLVSMVVTNRFPLPYKGEFDAAHQTVLTKRLPWPNIPSLLVLPLLHHGRPLGTLILGAKRRQAFGDTVRPTLEVLASHLAVSLSNARMVHKLETMATTDGMTGLFNKRAMLEQASAKVAAAHRFGRKLSVLVTDIDFFKKVNDTYGHDVGDVVIKGLGEILKRVKRTTDVVARFGGEEFVVLCEQTDEAGAQLLGERIREELSKTVFQSPNGPLKVTCSVGIATFPEAGGTWDELFKAADEALYVSKRGGRDRVSIWQPPSSARAKAG</sequence>
<dbReference type="KEGG" id="llu:AKJ09_10491"/>
<feature type="domain" description="GGDEF" evidence="4">
    <location>
        <begin position="568"/>
        <end position="701"/>
    </location>
</feature>
<dbReference type="Pfam" id="PF01590">
    <property type="entry name" value="GAF"/>
    <property type="match status" value="1"/>
</dbReference>
<accession>A0A0K1QDN2</accession>
<dbReference type="PANTHER" id="PTHR45138:SF9">
    <property type="entry name" value="DIGUANYLATE CYCLASE DGCM-RELATED"/>
    <property type="match status" value="1"/>
</dbReference>
<dbReference type="EMBL" id="CP012333">
    <property type="protein sequence ID" value="AKV03828.1"/>
    <property type="molecule type" value="Genomic_DNA"/>
</dbReference>
<dbReference type="NCBIfam" id="TIGR00254">
    <property type="entry name" value="GGDEF"/>
    <property type="match status" value="1"/>
</dbReference>
<feature type="transmembrane region" description="Helical" evidence="3">
    <location>
        <begin position="21"/>
        <end position="51"/>
    </location>
</feature>